<evidence type="ECO:0000313" key="3">
    <source>
        <dbReference type="Proteomes" id="UP001178507"/>
    </source>
</evidence>
<feature type="region of interest" description="Disordered" evidence="1">
    <location>
        <begin position="214"/>
        <end position="293"/>
    </location>
</feature>
<proteinExistence type="predicted"/>
<evidence type="ECO:0000256" key="1">
    <source>
        <dbReference type="SAM" id="MobiDB-lite"/>
    </source>
</evidence>
<dbReference type="AlphaFoldDB" id="A0AA36HMS1"/>
<evidence type="ECO:0000313" key="2">
    <source>
        <dbReference type="EMBL" id="CAJ1372026.1"/>
    </source>
</evidence>
<protein>
    <submittedName>
        <fullName evidence="2">Uncharacterized protein</fullName>
    </submittedName>
</protein>
<accession>A0AA36HMS1</accession>
<organism evidence="2 3">
    <name type="scientific">Effrenium voratum</name>
    <dbReference type="NCBI Taxonomy" id="2562239"/>
    <lineage>
        <taxon>Eukaryota</taxon>
        <taxon>Sar</taxon>
        <taxon>Alveolata</taxon>
        <taxon>Dinophyceae</taxon>
        <taxon>Suessiales</taxon>
        <taxon>Symbiodiniaceae</taxon>
        <taxon>Effrenium</taxon>
    </lineage>
</organism>
<sequence>MERPPTPGLQALEVYAEWCRWLELEEIPQQLVLQRLRKGGEHFRSLLQFMARTGAPHATSGGELCAARRSQRAMQITCMVLTTNCLDRAQQSLTLAAACLELLWGLSKGFSLHICTVLQHLLVAHEPEVLTLLLHYQAPFVLLRALNRPGCSQLLQLLLGADATLPKVVRHVAMRPLRLHSLHQVAQYLLASQWAKYLETVLAHGARIACGCGDSPRTTTSTPPGTPEVHLKSPGGWSTGKAKVTPCSTPPRPQVRLDEASQPQLRTPEASQLRTPEAASRSPSLGERSPDPAERAGVDVILDFLSGVLHSFRFSTEAEKSRGQGWELAERGQIQHQLICDFFIKTSLVSSLCLLLSRAFQAASVLKGLLEQALRNRSCPDMAEALVGLCVQQLDVISSALGLASETTRRSKVPKPAGSLKRDVLRLNGYVVQQPLGALRVEVVQILAVLSLLAPDRVLPLVKPAVWSALVKWFFMYRCNHIFQATCGKLWVQVLRSGSPQLQDQIFVQLKLLQGLCHAILEDQRSVCLTATRRSPRLGTQEVSAPSFRSSRCWQNARRSAHHLQRGLRRAALRWGRRCCRRHQRFLTKRRRLRRTS</sequence>
<gene>
    <name evidence="2" type="ORF">EVOR1521_LOCUS2184</name>
</gene>
<dbReference type="Proteomes" id="UP001178507">
    <property type="component" value="Unassembled WGS sequence"/>
</dbReference>
<reference evidence="2" key="1">
    <citation type="submission" date="2023-08" db="EMBL/GenBank/DDBJ databases">
        <authorList>
            <person name="Chen Y."/>
            <person name="Shah S."/>
            <person name="Dougan E. K."/>
            <person name="Thang M."/>
            <person name="Chan C."/>
        </authorList>
    </citation>
    <scope>NUCLEOTIDE SEQUENCE</scope>
</reference>
<feature type="compositionally biased region" description="Polar residues" evidence="1">
    <location>
        <begin position="261"/>
        <end position="274"/>
    </location>
</feature>
<name>A0AA36HMS1_9DINO</name>
<dbReference type="EMBL" id="CAUJNA010000112">
    <property type="protein sequence ID" value="CAJ1372026.1"/>
    <property type="molecule type" value="Genomic_DNA"/>
</dbReference>
<keyword evidence="3" id="KW-1185">Reference proteome</keyword>
<comment type="caution">
    <text evidence="2">The sequence shown here is derived from an EMBL/GenBank/DDBJ whole genome shotgun (WGS) entry which is preliminary data.</text>
</comment>